<keyword evidence="1" id="KW-0812">Transmembrane</keyword>
<dbReference type="STRING" id="1223545.GS4_11_04250"/>
<feature type="transmembrane region" description="Helical" evidence="1">
    <location>
        <begin position="54"/>
        <end position="76"/>
    </location>
</feature>
<keyword evidence="1" id="KW-0472">Membrane</keyword>
<feature type="transmembrane region" description="Helical" evidence="1">
    <location>
        <begin position="196"/>
        <end position="213"/>
    </location>
</feature>
<evidence type="ECO:0000256" key="1">
    <source>
        <dbReference type="SAM" id="Phobius"/>
    </source>
</evidence>
<accession>M0QHX2</accession>
<organism evidence="2 3">
    <name type="scientific">Gordonia soli NBRC 108243</name>
    <dbReference type="NCBI Taxonomy" id="1223545"/>
    <lineage>
        <taxon>Bacteria</taxon>
        <taxon>Bacillati</taxon>
        <taxon>Actinomycetota</taxon>
        <taxon>Actinomycetes</taxon>
        <taxon>Mycobacteriales</taxon>
        <taxon>Gordoniaceae</taxon>
        <taxon>Gordonia</taxon>
    </lineage>
</organism>
<dbReference type="PANTHER" id="PTHR37314">
    <property type="entry name" value="SLR0142 PROTEIN"/>
    <property type="match status" value="1"/>
</dbReference>
<protein>
    <recommendedName>
        <fullName evidence="4">DUF1275 domain-containing protein</fullName>
    </recommendedName>
</protein>
<dbReference type="Proteomes" id="UP000011666">
    <property type="component" value="Unassembled WGS sequence"/>
</dbReference>
<evidence type="ECO:0008006" key="4">
    <source>
        <dbReference type="Google" id="ProtNLM"/>
    </source>
</evidence>
<name>M0QHX2_9ACTN</name>
<evidence type="ECO:0000313" key="3">
    <source>
        <dbReference type="Proteomes" id="UP000011666"/>
    </source>
</evidence>
<gene>
    <name evidence="2" type="ORF">GS4_11_04250</name>
</gene>
<sequence length="231" mass="24257">MSRIQLERRVLARSLLVVAGFVDAVAFLYLGGTFVSFMSGNTTVLGSSPSTRQWSEAAECGGIIALFFVGVVAGSVCNRLSWGTRWRLTAIVTAGMGLVLLLALTVSGLSAMLVTAVVTGMINATFENDRSVRGGLTYVTGTLVTAGRELADILAPSTRHSADRRAWLISLSSWALLAVGAVAGGFAYQWIRLPALWFPFGLLLVVLVLGAVLRPSATPGRAGTPTPTTGQ</sequence>
<dbReference type="Pfam" id="PF06912">
    <property type="entry name" value="DUF1275"/>
    <property type="match status" value="1"/>
</dbReference>
<feature type="transmembrane region" description="Helical" evidence="1">
    <location>
        <begin position="88"/>
        <end position="115"/>
    </location>
</feature>
<dbReference type="EMBL" id="BANX01000011">
    <property type="protein sequence ID" value="GAC68153.1"/>
    <property type="molecule type" value="Genomic_DNA"/>
</dbReference>
<feature type="transmembrane region" description="Helical" evidence="1">
    <location>
        <begin position="12"/>
        <end position="34"/>
    </location>
</feature>
<dbReference type="eggNOG" id="COG3619">
    <property type="taxonomic scope" value="Bacteria"/>
</dbReference>
<evidence type="ECO:0000313" key="2">
    <source>
        <dbReference type="EMBL" id="GAC68153.1"/>
    </source>
</evidence>
<dbReference type="InterPro" id="IPR010699">
    <property type="entry name" value="DUF1275"/>
</dbReference>
<feature type="transmembrane region" description="Helical" evidence="1">
    <location>
        <begin position="167"/>
        <end position="190"/>
    </location>
</feature>
<reference evidence="2 3" key="1">
    <citation type="submission" date="2013-01" db="EMBL/GenBank/DDBJ databases">
        <title>Whole genome shotgun sequence of Gordonia soli NBRC 108243.</title>
        <authorList>
            <person name="Isaki-Nakamura S."/>
            <person name="Hosoyama A."/>
            <person name="Tsuchikane K."/>
            <person name="Ando Y."/>
            <person name="Baba S."/>
            <person name="Ohji S."/>
            <person name="Hamada M."/>
            <person name="Tamura T."/>
            <person name="Yamazoe A."/>
            <person name="Yamazaki S."/>
            <person name="Fujita N."/>
        </authorList>
    </citation>
    <scope>NUCLEOTIDE SEQUENCE [LARGE SCALE GENOMIC DNA]</scope>
    <source>
        <strain evidence="2 3">NBRC 108243</strain>
    </source>
</reference>
<dbReference type="AlphaFoldDB" id="M0QHX2"/>
<proteinExistence type="predicted"/>
<comment type="caution">
    <text evidence="2">The sequence shown here is derived from an EMBL/GenBank/DDBJ whole genome shotgun (WGS) entry which is preliminary data.</text>
</comment>
<dbReference type="PANTHER" id="PTHR37314:SF4">
    <property type="entry name" value="UPF0700 TRANSMEMBRANE PROTEIN YOAK"/>
    <property type="match status" value="1"/>
</dbReference>
<keyword evidence="3" id="KW-1185">Reference proteome</keyword>
<keyword evidence="1" id="KW-1133">Transmembrane helix</keyword>